<protein>
    <submittedName>
        <fullName evidence="6">TetR/AcrR family transcriptional regulator</fullName>
    </submittedName>
</protein>
<dbReference type="RefSeq" id="WP_206903293.1">
    <property type="nucleotide sequence ID" value="NZ_JAFLVT010000008.1"/>
</dbReference>
<evidence type="ECO:0000259" key="5">
    <source>
        <dbReference type="PROSITE" id="PS50977"/>
    </source>
</evidence>
<reference evidence="6 7" key="1">
    <citation type="submission" date="2021-03" db="EMBL/GenBank/DDBJ databases">
        <title>Enterococcal diversity collection.</title>
        <authorList>
            <person name="Gilmore M.S."/>
            <person name="Schwartzman J."/>
            <person name="Van Tyne D."/>
            <person name="Martin M."/>
            <person name="Earl A.M."/>
            <person name="Manson A.L."/>
            <person name="Straub T."/>
            <person name="Salamzade R."/>
            <person name="Saavedra J."/>
            <person name="Lebreton F."/>
            <person name="Prichula J."/>
            <person name="Schaufler K."/>
            <person name="Gaca A."/>
            <person name="Sgardioli B."/>
            <person name="Wagenaar J."/>
            <person name="Strong T."/>
        </authorList>
    </citation>
    <scope>NUCLEOTIDE SEQUENCE [LARGE SCALE GENOMIC DNA]</scope>
    <source>
        <strain evidence="6 7">MJM12</strain>
    </source>
</reference>
<dbReference type="InterPro" id="IPR036271">
    <property type="entry name" value="Tet_transcr_reg_TetR-rel_C_sf"/>
</dbReference>
<dbReference type="PANTHER" id="PTHR47506">
    <property type="entry name" value="TRANSCRIPTIONAL REGULATORY PROTEIN"/>
    <property type="match status" value="1"/>
</dbReference>
<comment type="caution">
    <text evidence="6">The sequence shown here is derived from an EMBL/GenBank/DDBJ whole genome shotgun (WGS) entry which is preliminary data.</text>
</comment>
<keyword evidence="7" id="KW-1185">Reference proteome</keyword>
<gene>
    <name evidence="6" type="ORF">JZO76_06220</name>
</gene>
<dbReference type="InterPro" id="IPR001647">
    <property type="entry name" value="HTH_TetR"/>
</dbReference>
<keyword evidence="1" id="KW-0805">Transcription regulation</keyword>
<dbReference type="Gene3D" id="1.10.10.60">
    <property type="entry name" value="Homeodomain-like"/>
    <property type="match status" value="1"/>
</dbReference>
<dbReference type="PROSITE" id="PS50977">
    <property type="entry name" value="HTH_TETR_2"/>
    <property type="match status" value="1"/>
</dbReference>
<organism evidence="6 7">
    <name type="scientific">Candidatus Enterococcus myersii</name>
    <dbReference type="NCBI Taxonomy" id="2815322"/>
    <lineage>
        <taxon>Bacteria</taxon>
        <taxon>Bacillati</taxon>
        <taxon>Bacillota</taxon>
        <taxon>Bacilli</taxon>
        <taxon>Lactobacillales</taxon>
        <taxon>Enterococcaceae</taxon>
        <taxon>Enterococcus</taxon>
    </lineage>
</organism>
<dbReference type="SUPFAM" id="SSF46689">
    <property type="entry name" value="Homeodomain-like"/>
    <property type="match status" value="1"/>
</dbReference>
<dbReference type="EMBL" id="JAFLVT010000008">
    <property type="protein sequence ID" value="MBO0449130.1"/>
    <property type="molecule type" value="Genomic_DNA"/>
</dbReference>
<feature type="DNA-binding region" description="H-T-H motif" evidence="4">
    <location>
        <begin position="34"/>
        <end position="53"/>
    </location>
</feature>
<keyword evidence="3" id="KW-0804">Transcription</keyword>
<dbReference type="Proteomes" id="UP000664256">
    <property type="component" value="Unassembled WGS sequence"/>
</dbReference>
<dbReference type="Pfam" id="PF00440">
    <property type="entry name" value="TetR_N"/>
    <property type="match status" value="1"/>
</dbReference>
<dbReference type="PRINTS" id="PR00455">
    <property type="entry name" value="HTHTETR"/>
</dbReference>
<evidence type="ECO:0000256" key="1">
    <source>
        <dbReference type="ARBA" id="ARBA00023015"/>
    </source>
</evidence>
<evidence type="ECO:0000313" key="7">
    <source>
        <dbReference type="Proteomes" id="UP000664256"/>
    </source>
</evidence>
<keyword evidence="2 4" id="KW-0238">DNA-binding</keyword>
<evidence type="ECO:0000256" key="3">
    <source>
        <dbReference type="ARBA" id="ARBA00023163"/>
    </source>
</evidence>
<dbReference type="PANTHER" id="PTHR47506:SF6">
    <property type="entry name" value="HTH-TYPE TRANSCRIPTIONAL REPRESSOR NEMR"/>
    <property type="match status" value="1"/>
</dbReference>
<name>A0ABS3H889_9ENTE</name>
<dbReference type="InterPro" id="IPR009057">
    <property type="entry name" value="Homeodomain-like_sf"/>
</dbReference>
<dbReference type="SUPFAM" id="SSF48498">
    <property type="entry name" value="Tetracyclin repressor-like, C-terminal domain"/>
    <property type="match status" value="1"/>
</dbReference>
<evidence type="ECO:0000256" key="4">
    <source>
        <dbReference type="PROSITE-ProRule" id="PRU00335"/>
    </source>
</evidence>
<evidence type="ECO:0000256" key="2">
    <source>
        <dbReference type="ARBA" id="ARBA00023125"/>
    </source>
</evidence>
<feature type="domain" description="HTH tetR-type" evidence="5">
    <location>
        <begin position="11"/>
        <end position="71"/>
    </location>
</feature>
<proteinExistence type="predicted"/>
<sequence length="200" mass="23138">MKNLSNAERKRQKREAILNSAREVFRQKGLIDVTMKDIIEATGISRGGIYLYFDSVDQIFMEVIKQRSNRKFDDIRHAITKNPPFEELLNDYFESHEDRLLNQMENSLLRSMYEYYFTHKTAADHKFQQEQLAATKNTILAILELGVTQGVLQDEKIPAIAENFMFVIEGMSVMALTGGITHEQLAAQFDLMKKMLPKRA</sequence>
<evidence type="ECO:0000313" key="6">
    <source>
        <dbReference type="EMBL" id="MBO0449130.1"/>
    </source>
</evidence>
<accession>A0ABS3H889</accession>
<dbReference type="Gene3D" id="1.10.357.10">
    <property type="entry name" value="Tetracycline Repressor, domain 2"/>
    <property type="match status" value="1"/>
</dbReference>